<dbReference type="Gene3D" id="1.10.390.10">
    <property type="entry name" value="Neutral Protease Domain 2"/>
    <property type="match status" value="1"/>
</dbReference>
<evidence type="ECO:0000256" key="9">
    <source>
        <dbReference type="ARBA" id="ARBA00022801"/>
    </source>
</evidence>
<dbReference type="InterPro" id="IPR016024">
    <property type="entry name" value="ARM-type_fold"/>
</dbReference>
<dbReference type="PANTHER" id="PTHR11533">
    <property type="entry name" value="PROTEASE M1 ZINC METALLOPROTEASE"/>
    <property type="match status" value="1"/>
</dbReference>
<evidence type="ECO:0000256" key="4">
    <source>
        <dbReference type="ARBA" id="ARBA00012564"/>
    </source>
</evidence>
<organism evidence="15 16">
    <name type="scientific">Niabella ginsenosidivorans</name>
    <dbReference type="NCBI Taxonomy" id="1176587"/>
    <lineage>
        <taxon>Bacteria</taxon>
        <taxon>Pseudomonadati</taxon>
        <taxon>Bacteroidota</taxon>
        <taxon>Chitinophagia</taxon>
        <taxon>Chitinophagales</taxon>
        <taxon>Chitinophagaceae</taxon>
        <taxon>Niabella</taxon>
    </lineage>
</organism>
<comment type="similarity">
    <text evidence="3">Belongs to the peptidase M1 family.</text>
</comment>
<dbReference type="SUPFAM" id="SSF55486">
    <property type="entry name" value="Metalloproteases ('zincins'), catalytic domain"/>
    <property type="match status" value="1"/>
</dbReference>
<dbReference type="Gene3D" id="1.25.10.10">
    <property type="entry name" value="Leucine-rich Repeat Variant"/>
    <property type="match status" value="1"/>
</dbReference>
<keyword evidence="11" id="KW-0482">Metalloprotease</keyword>
<dbReference type="PANTHER" id="PTHR11533:SF174">
    <property type="entry name" value="PUROMYCIN-SENSITIVE AMINOPEPTIDASE-RELATED"/>
    <property type="match status" value="1"/>
</dbReference>
<feature type="domain" description="Peptidase M1 membrane alanine aminopeptidase" evidence="13">
    <location>
        <begin position="339"/>
        <end position="545"/>
    </location>
</feature>
<keyword evidence="7" id="KW-0645">Protease</keyword>
<evidence type="ECO:0000313" key="16">
    <source>
        <dbReference type="Proteomes" id="UP000077667"/>
    </source>
</evidence>
<evidence type="ECO:0000256" key="5">
    <source>
        <dbReference type="ARBA" id="ARBA00015611"/>
    </source>
</evidence>
<dbReference type="EMBL" id="CP015772">
    <property type="protein sequence ID" value="ANH80107.1"/>
    <property type="molecule type" value="Genomic_DNA"/>
</dbReference>
<keyword evidence="9" id="KW-0378">Hydrolase</keyword>
<dbReference type="InterPro" id="IPR011989">
    <property type="entry name" value="ARM-like"/>
</dbReference>
<comment type="cofactor">
    <cofactor evidence="2">
        <name>Zn(2+)</name>
        <dbReference type="ChEBI" id="CHEBI:29105"/>
    </cofactor>
</comment>
<evidence type="ECO:0000256" key="3">
    <source>
        <dbReference type="ARBA" id="ARBA00010136"/>
    </source>
</evidence>
<dbReference type="AlphaFoldDB" id="A0A1A9HXJ8"/>
<dbReference type="GO" id="GO:0016020">
    <property type="term" value="C:membrane"/>
    <property type="evidence" value="ECO:0007669"/>
    <property type="project" value="TreeGrafter"/>
</dbReference>
<dbReference type="Gene3D" id="2.60.40.1730">
    <property type="entry name" value="tricorn interacting facor f3 domain"/>
    <property type="match status" value="1"/>
</dbReference>
<dbReference type="GO" id="GO:0070006">
    <property type="term" value="F:metalloaminopeptidase activity"/>
    <property type="evidence" value="ECO:0007669"/>
    <property type="project" value="TreeGrafter"/>
</dbReference>
<dbReference type="PRINTS" id="PR00756">
    <property type="entry name" value="ALADIPTASE"/>
</dbReference>
<gene>
    <name evidence="15" type="ORF">A8C56_03105</name>
</gene>
<keyword evidence="10" id="KW-0862">Zinc</keyword>
<dbReference type="GO" id="GO:0006508">
    <property type="term" value="P:proteolysis"/>
    <property type="evidence" value="ECO:0007669"/>
    <property type="project" value="UniProtKB-KW"/>
</dbReference>
<comment type="catalytic activity">
    <reaction evidence="1">
        <text>Release of an N-terminal amino acid, Xaa-|-Yaa- from a peptide, amide or arylamide. Xaa is preferably Ala, but may be most amino acids including Pro (slow action). When a terminal hydrophobic residue is followed by a prolyl residue, the two may be released as an intact Xaa-Pro dipeptide.</text>
        <dbReference type="EC" id="3.4.11.2"/>
    </reaction>
</comment>
<dbReference type="GO" id="GO:0042277">
    <property type="term" value="F:peptide binding"/>
    <property type="evidence" value="ECO:0007669"/>
    <property type="project" value="TreeGrafter"/>
</dbReference>
<keyword evidence="12" id="KW-0812">Transmembrane</keyword>
<proteinExistence type="inferred from homology"/>
<dbReference type="InterPro" id="IPR001930">
    <property type="entry name" value="Peptidase_M1"/>
</dbReference>
<dbReference type="InterPro" id="IPR050344">
    <property type="entry name" value="Peptidase_M1_aminopeptidases"/>
</dbReference>
<dbReference type="InterPro" id="IPR014782">
    <property type="entry name" value="Peptidase_M1_dom"/>
</dbReference>
<dbReference type="InterPro" id="IPR027268">
    <property type="entry name" value="Peptidase_M4/M1_CTD_sf"/>
</dbReference>
<name>A0A1A9HXJ8_9BACT</name>
<evidence type="ECO:0000256" key="11">
    <source>
        <dbReference type="ARBA" id="ARBA00023049"/>
    </source>
</evidence>
<dbReference type="InterPro" id="IPR042097">
    <property type="entry name" value="Aminopeptidase_N-like_N_sf"/>
</dbReference>
<dbReference type="Pfam" id="PF17900">
    <property type="entry name" value="Peptidase_M1_N"/>
    <property type="match status" value="1"/>
</dbReference>
<keyword evidence="6" id="KW-0031">Aminopeptidase</keyword>
<evidence type="ECO:0000256" key="12">
    <source>
        <dbReference type="SAM" id="Phobius"/>
    </source>
</evidence>
<dbReference type="CDD" id="cd09603">
    <property type="entry name" value="M1_APN_like"/>
    <property type="match status" value="1"/>
</dbReference>
<evidence type="ECO:0000256" key="1">
    <source>
        <dbReference type="ARBA" id="ARBA00000098"/>
    </source>
</evidence>
<evidence type="ECO:0000259" key="13">
    <source>
        <dbReference type="Pfam" id="PF01433"/>
    </source>
</evidence>
<accession>A0A1A9HXJ8</accession>
<dbReference type="GO" id="GO:0016285">
    <property type="term" value="F:alanyl aminopeptidase activity"/>
    <property type="evidence" value="ECO:0007669"/>
    <property type="project" value="UniProtKB-EC"/>
</dbReference>
<dbReference type="Proteomes" id="UP000077667">
    <property type="component" value="Chromosome"/>
</dbReference>
<dbReference type="GO" id="GO:0043171">
    <property type="term" value="P:peptide catabolic process"/>
    <property type="evidence" value="ECO:0007669"/>
    <property type="project" value="TreeGrafter"/>
</dbReference>
<evidence type="ECO:0000256" key="8">
    <source>
        <dbReference type="ARBA" id="ARBA00022723"/>
    </source>
</evidence>
<sequence>MKNFERSCKDRIFHIYKNAWCITFFIPEHLPEQAVKKHTLIKNFLAQIGLHYYFRTKFLYMNKYFLTICMAIATATAAGLQPLKAQVTETIPPGVDSVYRATPTKINDLVHTKLDVRFDYGKRYLYGKEWVTLKPQFYPTDSLTLDAKGMDIKTVALVNGKTTTPLKYTYDEEQLHIRLNKSYTRDEKYTLYIEYTAKPDELKVKGSAAITDAKGLYFINPDGTDKNKPVQIWTQGETESNSVWFPTIDKPNQKTTDEISMTVPGKYTTLSNGKLMAQKNNGDGTRTDTWKMDQPHSPYLFMMAIGDFKIYKDMPWKGKEINYYLEPKYAPYAKQIFGKTPEMIRFYSKTLGVDFPWVKYAQVVVRDYVSGAMENTTATLHGEHIQKTDRELLDGNEEGTIAHELFHQWFGDYVTAESWSNLTMNESFATFGEIIWNGHDKGKEGEDRSRYEKLAAYLRGTKNGISPALARYYYNDKEDVFDAVTYSKGSIILYALKNLLGDDAFYKGLQKYLQDNAYQNGEPQQLRLALEAVSGRDLSQYFNQWWYYGGHPVLDVTYGYNNGKATVHVKQIQDNAVQTFILPVKVDLYTGKNKVSKTLLINKREQDFSFDMSAKPDFIDFDADKIIVGEIKENKTIDDYTFQYKNAPSFANRVNALKFASHDKSDKAQQLLLAMLKDADGEIRATSIEALDLANPEIKAAAIPALLNIAKTDKATRARAAAITKLALTGDTEYLPLMEAGINDKSYNVIGASIGGLAKLNPQAGTAAISKLDADTKKHIQNALFQFYGADPKDEYQHHFTEALAAAASPSKAYPVIGPYIEYLFKNENPAITEKGLQDLAAAAKRLKIENVFASQLVPAYENMSAAKAQAAASATGAAKDNLQKQAAAFKKAAEVFKK</sequence>
<evidence type="ECO:0000256" key="6">
    <source>
        <dbReference type="ARBA" id="ARBA00022438"/>
    </source>
</evidence>
<evidence type="ECO:0000256" key="7">
    <source>
        <dbReference type="ARBA" id="ARBA00022670"/>
    </source>
</evidence>
<dbReference type="GO" id="GO:0005737">
    <property type="term" value="C:cytoplasm"/>
    <property type="evidence" value="ECO:0007669"/>
    <property type="project" value="TreeGrafter"/>
</dbReference>
<dbReference type="KEGG" id="nia:A8C56_03105"/>
<dbReference type="SUPFAM" id="SSF48371">
    <property type="entry name" value="ARM repeat"/>
    <property type="match status" value="1"/>
</dbReference>
<dbReference type="EC" id="3.4.11.2" evidence="4"/>
<dbReference type="STRING" id="1176587.A8C56_03105"/>
<feature type="domain" description="Aminopeptidase N-like N-terminal" evidence="14">
    <location>
        <begin position="111"/>
        <end position="300"/>
    </location>
</feature>
<reference evidence="15 16" key="1">
    <citation type="submission" date="2016-05" db="EMBL/GenBank/DDBJ databases">
        <title>Niabella ginsenosidivorans BS26 whole genome sequencing.</title>
        <authorList>
            <person name="Im W.T."/>
            <person name="Siddiqi M.Z."/>
        </authorList>
    </citation>
    <scope>NUCLEOTIDE SEQUENCE [LARGE SCALE GENOMIC DNA]</scope>
    <source>
        <strain evidence="15 16">BS26</strain>
    </source>
</reference>
<evidence type="ECO:0000256" key="10">
    <source>
        <dbReference type="ARBA" id="ARBA00022833"/>
    </source>
</evidence>
<keyword evidence="12" id="KW-1133">Transmembrane helix</keyword>
<feature type="transmembrane region" description="Helical" evidence="12">
    <location>
        <begin position="64"/>
        <end position="83"/>
    </location>
</feature>
<protein>
    <recommendedName>
        <fullName evidence="5">Aminopeptidase N</fullName>
        <ecNumber evidence="4">3.4.11.2</ecNumber>
    </recommendedName>
</protein>
<dbReference type="SUPFAM" id="SSF63737">
    <property type="entry name" value="Leukotriene A4 hydrolase N-terminal domain"/>
    <property type="match status" value="1"/>
</dbReference>
<dbReference type="InterPro" id="IPR045357">
    <property type="entry name" value="Aminopeptidase_N-like_N"/>
</dbReference>
<keyword evidence="8" id="KW-0479">Metal-binding</keyword>
<dbReference type="GO" id="GO:0008270">
    <property type="term" value="F:zinc ion binding"/>
    <property type="evidence" value="ECO:0007669"/>
    <property type="project" value="InterPro"/>
</dbReference>
<keyword evidence="16" id="KW-1185">Reference proteome</keyword>
<keyword evidence="12" id="KW-0472">Membrane</keyword>
<dbReference type="Pfam" id="PF01433">
    <property type="entry name" value="Peptidase_M1"/>
    <property type="match status" value="1"/>
</dbReference>
<dbReference type="GO" id="GO:0005615">
    <property type="term" value="C:extracellular space"/>
    <property type="evidence" value="ECO:0007669"/>
    <property type="project" value="TreeGrafter"/>
</dbReference>
<evidence type="ECO:0000256" key="2">
    <source>
        <dbReference type="ARBA" id="ARBA00001947"/>
    </source>
</evidence>
<evidence type="ECO:0000259" key="14">
    <source>
        <dbReference type="Pfam" id="PF17900"/>
    </source>
</evidence>
<evidence type="ECO:0000313" key="15">
    <source>
        <dbReference type="EMBL" id="ANH80107.1"/>
    </source>
</evidence>